<evidence type="ECO:0000259" key="4">
    <source>
        <dbReference type="SMART" id="SM01383"/>
    </source>
</evidence>
<evidence type="ECO:0000313" key="5">
    <source>
        <dbReference type="EMBL" id="CAK7351919.1"/>
    </source>
</evidence>
<dbReference type="InterPro" id="IPR008991">
    <property type="entry name" value="Translation_prot_SH3-like_sf"/>
</dbReference>
<evidence type="ECO:0000256" key="3">
    <source>
        <dbReference type="ARBA" id="ARBA00023274"/>
    </source>
</evidence>
<dbReference type="InterPro" id="IPR022666">
    <property type="entry name" value="Ribosomal_uL2_RNA-bd_dom"/>
</dbReference>
<organism evidence="5 6">
    <name type="scientific">Dovyalis caffra</name>
    <dbReference type="NCBI Taxonomy" id="77055"/>
    <lineage>
        <taxon>Eukaryota</taxon>
        <taxon>Viridiplantae</taxon>
        <taxon>Streptophyta</taxon>
        <taxon>Embryophyta</taxon>
        <taxon>Tracheophyta</taxon>
        <taxon>Spermatophyta</taxon>
        <taxon>Magnoliopsida</taxon>
        <taxon>eudicotyledons</taxon>
        <taxon>Gunneridae</taxon>
        <taxon>Pentapetalae</taxon>
        <taxon>rosids</taxon>
        <taxon>fabids</taxon>
        <taxon>Malpighiales</taxon>
        <taxon>Salicaceae</taxon>
        <taxon>Flacourtieae</taxon>
        <taxon>Dovyalis</taxon>
    </lineage>
</organism>
<dbReference type="Pfam" id="PF00181">
    <property type="entry name" value="Ribosomal_L2_N"/>
    <property type="match status" value="1"/>
</dbReference>
<dbReference type="GO" id="GO:0003735">
    <property type="term" value="F:structural constituent of ribosome"/>
    <property type="evidence" value="ECO:0007669"/>
    <property type="project" value="InterPro"/>
</dbReference>
<evidence type="ECO:0000256" key="2">
    <source>
        <dbReference type="ARBA" id="ARBA00022980"/>
    </source>
</evidence>
<dbReference type="Pfam" id="PF03947">
    <property type="entry name" value="Ribosomal_L2_C"/>
    <property type="match status" value="1"/>
</dbReference>
<protein>
    <recommendedName>
        <fullName evidence="4">Large ribosomal subunit protein uL2 RNA-binding domain-containing protein</fullName>
    </recommendedName>
</protein>
<feature type="domain" description="Large ribosomal subunit protein uL2 RNA-binding" evidence="4">
    <location>
        <begin position="7"/>
        <end position="84"/>
    </location>
</feature>
<gene>
    <name evidence="5" type="ORF">DCAF_LOCUS24058</name>
</gene>
<dbReference type="EMBL" id="CAWUPB010001191">
    <property type="protein sequence ID" value="CAK7351919.1"/>
    <property type="molecule type" value="Genomic_DNA"/>
</dbReference>
<dbReference type="PANTHER" id="PTHR13691">
    <property type="entry name" value="RIBOSOMAL PROTEIN L2"/>
    <property type="match status" value="1"/>
</dbReference>
<dbReference type="GO" id="GO:0003723">
    <property type="term" value="F:RNA binding"/>
    <property type="evidence" value="ECO:0007669"/>
    <property type="project" value="TreeGrafter"/>
</dbReference>
<keyword evidence="6" id="KW-1185">Reference proteome</keyword>
<dbReference type="SMART" id="SM01383">
    <property type="entry name" value="Ribosomal_L2"/>
    <property type="match status" value="1"/>
</dbReference>
<reference evidence="5 6" key="1">
    <citation type="submission" date="2024-01" db="EMBL/GenBank/DDBJ databases">
        <authorList>
            <person name="Waweru B."/>
        </authorList>
    </citation>
    <scope>NUCLEOTIDE SEQUENCE [LARGE SCALE GENOMIC DNA]</scope>
</reference>
<dbReference type="PANTHER" id="PTHR13691:SF16">
    <property type="entry name" value="LARGE RIBOSOMAL SUBUNIT PROTEIN UL2"/>
    <property type="match status" value="1"/>
</dbReference>
<dbReference type="GO" id="GO:0022625">
    <property type="term" value="C:cytosolic large ribosomal subunit"/>
    <property type="evidence" value="ECO:0007669"/>
    <property type="project" value="TreeGrafter"/>
</dbReference>
<dbReference type="InterPro" id="IPR014722">
    <property type="entry name" value="Rib_uL2_dom2"/>
</dbReference>
<comment type="similarity">
    <text evidence="1">Belongs to the universal ribosomal protein uL2 family.</text>
</comment>
<sequence length="129" mass="13785">MYVRVQARSSSPTPTTAKVLLAFVPSILGERNGYLKGVMTDIVHDPGRGASLARVTFGHPIRYKLQKELFAAAEGMCSGQFVYCGKKANLKVGNVMPLRSVPKGAVVCNVARKVGDKGVLARASGDYCL</sequence>
<dbReference type="InterPro" id="IPR002171">
    <property type="entry name" value="Ribosomal_uL2"/>
</dbReference>
<proteinExistence type="inferred from homology"/>
<dbReference type="InterPro" id="IPR012340">
    <property type="entry name" value="NA-bd_OB-fold"/>
</dbReference>
<dbReference type="AlphaFoldDB" id="A0AAV1SJV7"/>
<keyword evidence="3" id="KW-0687">Ribonucleoprotein</keyword>
<dbReference type="SUPFAM" id="SSF50249">
    <property type="entry name" value="Nucleic acid-binding proteins"/>
    <property type="match status" value="1"/>
</dbReference>
<keyword evidence="2" id="KW-0689">Ribosomal protein</keyword>
<evidence type="ECO:0000313" key="6">
    <source>
        <dbReference type="Proteomes" id="UP001314170"/>
    </source>
</evidence>
<dbReference type="Gene3D" id="2.40.50.140">
    <property type="entry name" value="Nucleic acid-binding proteins"/>
    <property type="match status" value="1"/>
</dbReference>
<dbReference type="Proteomes" id="UP001314170">
    <property type="component" value="Unassembled WGS sequence"/>
</dbReference>
<evidence type="ECO:0000256" key="1">
    <source>
        <dbReference type="ARBA" id="ARBA00005636"/>
    </source>
</evidence>
<accession>A0AAV1SJV7</accession>
<dbReference type="InterPro" id="IPR022669">
    <property type="entry name" value="Ribosomal_uL2_C"/>
</dbReference>
<comment type="caution">
    <text evidence="5">The sequence shown here is derived from an EMBL/GenBank/DDBJ whole genome shotgun (WGS) entry which is preliminary data.</text>
</comment>
<dbReference type="Gene3D" id="2.30.30.30">
    <property type="match status" value="1"/>
</dbReference>
<dbReference type="GO" id="GO:0002181">
    <property type="term" value="P:cytoplasmic translation"/>
    <property type="evidence" value="ECO:0007669"/>
    <property type="project" value="TreeGrafter"/>
</dbReference>
<name>A0AAV1SJV7_9ROSI</name>
<dbReference type="SUPFAM" id="SSF50104">
    <property type="entry name" value="Translation proteins SH3-like domain"/>
    <property type="match status" value="1"/>
</dbReference>